<dbReference type="FunFam" id="3.40.50.300:FF:000421">
    <property type="entry name" value="Branched-chain amino acid ABC transporter ATP-binding protein"/>
    <property type="match status" value="1"/>
</dbReference>
<dbReference type="HOGENOM" id="CLU_000604_1_2_11"/>
<dbReference type="InterPro" id="IPR027417">
    <property type="entry name" value="P-loop_NTPase"/>
</dbReference>
<dbReference type="SMART" id="SM00382">
    <property type="entry name" value="AAA"/>
    <property type="match status" value="1"/>
</dbReference>
<keyword evidence="2" id="KW-0547">Nucleotide-binding</keyword>
<evidence type="ECO:0000313" key="5">
    <source>
        <dbReference type="EMBL" id="ADU49630.1"/>
    </source>
</evidence>
<evidence type="ECO:0000256" key="1">
    <source>
        <dbReference type="ARBA" id="ARBA00022448"/>
    </source>
</evidence>
<dbReference type="KEGG" id="ica:Intca_3145"/>
<keyword evidence="6" id="KW-1185">Reference proteome</keyword>
<dbReference type="Pfam" id="PF00005">
    <property type="entry name" value="ABC_tran"/>
    <property type="match status" value="1"/>
</dbReference>
<dbReference type="InterPro" id="IPR051120">
    <property type="entry name" value="ABC_AA/LPS_Transport"/>
</dbReference>
<dbReference type="PANTHER" id="PTHR45772:SF4">
    <property type="entry name" value="ABC TRANSPORTER ATP-BINDING PROTEIN"/>
    <property type="match status" value="1"/>
</dbReference>
<protein>
    <submittedName>
        <fullName evidence="5">ABC transporter related protein</fullName>
    </submittedName>
</protein>
<dbReference type="OrthoDB" id="9805514at2"/>
<dbReference type="STRING" id="710696.Intca_3145"/>
<evidence type="ECO:0000313" key="6">
    <source>
        <dbReference type="Proteomes" id="UP000008914"/>
    </source>
</evidence>
<dbReference type="InterPro" id="IPR032823">
    <property type="entry name" value="BCA_ABC_TP_C"/>
</dbReference>
<name>E6SCM6_INTC7</name>
<dbReference type="InterPro" id="IPR003593">
    <property type="entry name" value="AAA+_ATPase"/>
</dbReference>
<dbReference type="InterPro" id="IPR003439">
    <property type="entry name" value="ABC_transporter-like_ATP-bd"/>
</dbReference>
<dbReference type="AlphaFoldDB" id="E6SCM6"/>
<organism evidence="5 6">
    <name type="scientific">Intrasporangium calvum (strain ATCC 23552 / DSM 43043 / JCM 3097 / NBRC 12989 / NCIMB 10167 / NRRL B-3866 / 7 KIP)</name>
    <dbReference type="NCBI Taxonomy" id="710696"/>
    <lineage>
        <taxon>Bacteria</taxon>
        <taxon>Bacillati</taxon>
        <taxon>Actinomycetota</taxon>
        <taxon>Actinomycetes</taxon>
        <taxon>Micrococcales</taxon>
        <taxon>Intrasporangiaceae</taxon>
        <taxon>Intrasporangium</taxon>
    </lineage>
</organism>
<dbReference type="Proteomes" id="UP000008914">
    <property type="component" value="Chromosome"/>
</dbReference>
<gene>
    <name evidence="5" type="ordered locus">Intca_3145</name>
</gene>
<dbReference type="SUPFAM" id="SSF52540">
    <property type="entry name" value="P-loop containing nucleoside triphosphate hydrolases"/>
    <property type="match status" value="1"/>
</dbReference>
<dbReference type="PROSITE" id="PS50893">
    <property type="entry name" value="ABC_TRANSPORTER_2"/>
    <property type="match status" value="1"/>
</dbReference>
<dbReference type="GO" id="GO:0005886">
    <property type="term" value="C:plasma membrane"/>
    <property type="evidence" value="ECO:0007669"/>
    <property type="project" value="TreeGrafter"/>
</dbReference>
<evidence type="ECO:0000259" key="4">
    <source>
        <dbReference type="PROSITE" id="PS50893"/>
    </source>
</evidence>
<feature type="domain" description="ABC transporter" evidence="4">
    <location>
        <begin position="9"/>
        <end position="256"/>
    </location>
</feature>
<dbReference type="GO" id="GO:0016887">
    <property type="term" value="F:ATP hydrolysis activity"/>
    <property type="evidence" value="ECO:0007669"/>
    <property type="project" value="InterPro"/>
</dbReference>
<evidence type="ECO:0000256" key="3">
    <source>
        <dbReference type="ARBA" id="ARBA00022840"/>
    </source>
</evidence>
<dbReference type="CDD" id="cd03219">
    <property type="entry name" value="ABC_Mj1267_LivG_branched"/>
    <property type="match status" value="1"/>
</dbReference>
<keyword evidence="1" id="KW-0813">Transport</keyword>
<dbReference type="Gene3D" id="3.40.50.300">
    <property type="entry name" value="P-loop containing nucleotide triphosphate hydrolases"/>
    <property type="match status" value="1"/>
</dbReference>
<dbReference type="Pfam" id="PF12399">
    <property type="entry name" value="BCA_ABC_TP_C"/>
    <property type="match status" value="1"/>
</dbReference>
<proteinExistence type="predicted"/>
<keyword evidence="3" id="KW-0067">ATP-binding</keyword>
<dbReference type="eggNOG" id="COG0411">
    <property type="taxonomic scope" value="Bacteria"/>
</dbReference>
<dbReference type="EMBL" id="CP002343">
    <property type="protein sequence ID" value="ADU49630.1"/>
    <property type="molecule type" value="Genomic_DNA"/>
</dbReference>
<evidence type="ECO:0000256" key="2">
    <source>
        <dbReference type="ARBA" id="ARBA00022741"/>
    </source>
</evidence>
<accession>E6SCM6</accession>
<sequence length="263" mass="28110">MASSNDAILHLDQVTRRFGGLTAVNGVSFDVMPGEIFSIIGPNGAGKSTLFNLVTGVTPLSSGRVAFEGSDVSTVSVHKIAGMGISRTFQSTQILMDQSAAYNVMLGLQRESRATLVGAIFRSRGFRREERRCRAIAEEVLVRVGLGGAGETGAAELSTANQQRLAIAMAIASGPKLLLLDEPTGGLIETEVDDLMHLIATLREGGLTVLLIEHKMRMVMSISDRIAVLDHGELISIGPPKQVRNDPRVLEAYLGANYVAEDH</sequence>
<reference evidence="5 6" key="1">
    <citation type="journal article" date="2010" name="Stand. Genomic Sci.">
        <title>Complete genome sequence of Intrasporangium calvum type strain (7 KIP).</title>
        <authorList>
            <person name="Del Rio T.G."/>
            <person name="Chertkov O."/>
            <person name="Yasawong M."/>
            <person name="Lucas S."/>
            <person name="Deshpande S."/>
            <person name="Cheng J.F."/>
            <person name="Detter C."/>
            <person name="Tapia R."/>
            <person name="Han C."/>
            <person name="Goodwin L."/>
            <person name="Pitluck S."/>
            <person name="Liolios K."/>
            <person name="Ivanova N."/>
            <person name="Mavromatis K."/>
            <person name="Pati A."/>
            <person name="Chen A."/>
            <person name="Palaniappan K."/>
            <person name="Land M."/>
            <person name="Hauser L."/>
            <person name="Chang Y.J."/>
            <person name="Jeffries C.D."/>
            <person name="Rohde M."/>
            <person name="Pukall R."/>
            <person name="Sikorski J."/>
            <person name="Goker M."/>
            <person name="Woyke T."/>
            <person name="Bristow J."/>
            <person name="Eisen J.A."/>
            <person name="Markowitz V."/>
            <person name="Hugenholtz P."/>
            <person name="Kyrpides N.C."/>
            <person name="Klenk H.P."/>
            <person name="Lapidus A."/>
        </authorList>
    </citation>
    <scope>NUCLEOTIDE SEQUENCE [LARGE SCALE GENOMIC DNA]</scope>
    <source>
        <strain evidence="6">ATCC 23552 / DSM 43043 / JCM 3097 / NBRC 12989 / 7 KIP</strain>
    </source>
</reference>
<dbReference type="PANTHER" id="PTHR45772">
    <property type="entry name" value="CONSERVED COMPONENT OF ABC TRANSPORTER FOR NATURAL AMINO ACIDS-RELATED"/>
    <property type="match status" value="1"/>
</dbReference>
<dbReference type="GO" id="GO:0005524">
    <property type="term" value="F:ATP binding"/>
    <property type="evidence" value="ECO:0007669"/>
    <property type="project" value="UniProtKB-KW"/>
</dbReference>
<dbReference type="RefSeq" id="WP_013493942.1">
    <property type="nucleotide sequence ID" value="NC_014830.1"/>
</dbReference>